<dbReference type="RefSeq" id="WP_353541106.1">
    <property type="nucleotide sequence ID" value="NZ_BAABRN010000006.1"/>
</dbReference>
<reference evidence="1 2" key="1">
    <citation type="submission" date="2024-02" db="EMBL/GenBank/DDBJ databases">
        <title>Deinococcus xinjiangensis NBRC 107630.</title>
        <authorList>
            <person name="Ichikawa N."/>
            <person name="Katano-Makiyama Y."/>
            <person name="Hidaka K."/>
        </authorList>
    </citation>
    <scope>NUCLEOTIDE SEQUENCE [LARGE SCALE GENOMIC DNA]</scope>
    <source>
        <strain evidence="1 2">NBRC 107630</strain>
    </source>
</reference>
<sequence length="634" mass="69734">MPQLHPDFSEIAAQLRPIEQKLTTGHVEDRLKDRTALADAQRIEDTFLSGQLFLLAWQLEQNQPSEAHFQLARDLLTTYAAHHPGCELFLARLRHYGQALGYVGTSGAPFLTVELPHAAAILRAWVNEAGLTLPPALQLGATADLLYQCPATPQNPREVPLTALEPPAPRSTSRLALYGLLSALQGQADPDQQLLILLLLHLHVRERLENLPVLPMLQLAAQLLLILADEARERHAPCPLTGQLRRAFQTLHAELEGVQVAALKAGAVVRKAERPHVRHEALTLLRQQRAARAGLIDMALYSSELMLWSYYERLDEELARGAAPENHPALRAELILSTLHALSSSHRSPGGDLSAVATLAAEQSGIDPLWAWVKVAPVGERSFYLQDSLHRLFAGLELLRQQDLPFWPTYERRVWRLLARLAAQVFATARQLGTPLPEEAFLKAYFAQFGPALSRTLTMKEFALLHSELAELLLAFSREKAAFLATQVPQQEPEAAVIAGHEAVKNVDERSALPPLVAQARTLLAGKRVVLIGGRPSANHHAAIVEGFQLAELDWIDPDEYAHGSHAASRLTPQTSLLIIALRWMGHAHSTLKDVARERGVPAVLHPSGLNPVSLAYQVLGQASRQLQSAAVKT</sequence>
<proteinExistence type="predicted"/>
<keyword evidence="2" id="KW-1185">Reference proteome</keyword>
<evidence type="ECO:0000313" key="1">
    <source>
        <dbReference type="EMBL" id="GAA5501132.1"/>
    </source>
</evidence>
<protein>
    <recommendedName>
        <fullName evidence="3">DUF2325 domain-containing protein</fullName>
    </recommendedName>
</protein>
<dbReference type="EMBL" id="BAABRN010000006">
    <property type="protein sequence ID" value="GAA5501132.1"/>
    <property type="molecule type" value="Genomic_DNA"/>
</dbReference>
<name>A0ABP9V793_9DEIO</name>
<evidence type="ECO:0000313" key="2">
    <source>
        <dbReference type="Proteomes" id="UP001458946"/>
    </source>
</evidence>
<dbReference type="Proteomes" id="UP001458946">
    <property type="component" value="Unassembled WGS sequence"/>
</dbReference>
<organism evidence="1 2">
    <name type="scientific">Deinococcus xinjiangensis</name>
    <dbReference type="NCBI Taxonomy" id="457454"/>
    <lineage>
        <taxon>Bacteria</taxon>
        <taxon>Thermotogati</taxon>
        <taxon>Deinococcota</taxon>
        <taxon>Deinococci</taxon>
        <taxon>Deinococcales</taxon>
        <taxon>Deinococcaceae</taxon>
        <taxon>Deinococcus</taxon>
    </lineage>
</organism>
<gene>
    <name evidence="1" type="ORF">Dxin01_00863</name>
</gene>
<evidence type="ECO:0008006" key="3">
    <source>
        <dbReference type="Google" id="ProtNLM"/>
    </source>
</evidence>
<accession>A0ABP9V793</accession>
<comment type="caution">
    <text evidence="1">The sequence shown here is derived from an EMBL/GenBank/DDBJ whole genome shotgun (WGS) entry which is preliminary data.</text>
</comment>